<proteinExistence type="predicted"/>
<keyword evidence="3" id="KW-1185">Reference proteome</keyword>
<dbReference type="Proteomes" id="UP000515922">
    <property type="component" value="Segment"/>
</dbReference>
<name>A0A7G4AWE7_9CAUD</name>
<reference evidence="2 3" key="1">
    <citation type="submission" date="2020-07" db="EMBL/GenBank/DDBJ databases">
        <title>Streptomyces phage Genome sequencing and assembly.</title>
        <authorList>
            <person name="Sharma V."/>
            <person name="Hardy A."/>
            <person name="Frunzke J."/>
        </authorList>
    </citation>
    <scope>NUCLEOTIDE SEQUENCE [LARGE SCALE GENOMIC DNA]</scope>
</reference>
<evidence type="ECO:0000313" key="3">
    <source>
        <dbReference type="Proteomes" id="UP000515922"/>
    </source>
</evidence>
<feature type="domain" description="DUF7455" evidence="1">
    <location>
        <begin position="13"/>
        <end position="63"/>
    </location>
</feature>
<organism evidence="2 3">
    <name type="scientific">Streptomyces phage Coruscant</name>
    <dbReference type="NCBI Taxonomy" id="2739834"/>
    <lineage>
        <taxon>Viruses</taxon>
        <taxon>Duplodnaviria</taxon>
        <taxon>Heunggongvirae</taxon>
        <taxon>Uroviricota</taxon>
        <taxon>Caudoviricetes</taxon>
        <taxon>Stanwilliamsviridae</taxon>
        <taxon>Boydwoodruffvirinae</taxon>
        <taxon>Coruscantvirus</taxon>
        <taxon>Coruscantvirus coruscant</taxon>
    </lineage>
</organism>
<dbReference type="InterPro" id="IPR055878">
    <property type="entry name" value="DUF7455"/>
</dbReference>
<dbReference type="EMBL" id="MT711976">
    <property type="protein sequence ID" value="QMP84337.1"/>
    <property type="molecule type" value="Genomic_DNA"/>
</dbReference>
<protein>
    <recommendedName>
        <fullName evidence="1">DUF7455 domain-containing protein</fullName>
    </recommendedName>
</protein>
<sequence length="64" mass="7392">METAQKVNPLRKQEDRCDKCGAEAYMIAEKGLMNLLFCGHHGKKFQLALQVQGWHVLDFTDEIR</sequence>
<evidence type="ECO:0000313" key="2">
    <source>
        <dbReference type="EMBL" id="QMP84337.1"/>
    </source>
</evidence>
<accession>A0A7G4AWE7</accession>
<evidence type="ECO:0000259" key="1">
    <source>
        <dbReference type="Pfam" id="PF24254"/>
    </source>
</evidence>
<dbReference type="Pfam" id="PF24254">
    <property type="entry name" value="DUF7455"/>
    <property type="match status" value="1"/>
</dbReference>
<gene>
    <name evidence="2" type="ORF">HUN41_00248</name>
</gene>